<keyword evidence="7" id="KW-1185">Reference proteome</keyword>
<dbReference type="GO" id="GO:0051603">
    <property type="term" value="P:proteolysis involved in protein catabolic process"/>
    <property type="evidence" value="ECO:0007669"/>
    <property type="project" value="InterPro"/>
</dbReference>
<feature type="region of interest" description="Disordered" evidence="5">
    <location>
        <begin position="75"/>
        <end position="127"/>
    </location>
</feature>
<protein>
    <submittedName>
        <fullName evidence="6">Uncharacterized protein</fullName>
    </submittedName>
</protein>
<comment type="caution">
    <text evidence="6">The sequence shown here is derived from an EMBL/GenBank/DDBJ whole genome shotgun (WGS) entry which is preliminary data.</text>
</comment>
<dbReference type="Proteomes" id="UP000636709">
    <property type="component" value="Unassembled WGS sequence"/>
</dbReference>
<accession>A0A835DTD3</accession>
<dbReference type="GO" id="GO:0005634">
    <property type="term" value="C:nucleus"/>
    <property type="evidence" value="ECO:0007669"/>
    <property type="project" value="UniProtKB-SubCell"/>
</dbReference>
<keyword evidence="2" id="KW-0963">Cytoplasm</keyword>
<dbReference type="AlphaFoldDB" id="A0A835DTD3"/>
<gene>
    <name evidence="6" type="ORF">HU200_065849</name>
</gene>
<dbReference type="EMBL" id="JACEFO010002897">
    <property type="protein sequence ID" value="KAF8646435.1"/>
    <property type="molecule type" value="Genomic_DNA"/>
</dbReference>
<dbReference type="InterPro" id="IPR029055">
    <property type="entry name" value="Ntn_hydrolases_N"/>
</dbReference>
<feature type="compositionally biased region" description="Polar residues" evidence="5">
    <location>
        <begin position="488"/>
        <end position="501"/>
    </location>
</feature>
<sequence>MQVELIRPGIDKRSGGKPAYRRRRPMKEDVDGGRQSARRLVMGWVGLFTQFCPYWPSKAHPQRKQTEPDSLLAAQEDTEKKEELDSPRRVAKRAFPFPNRANSHQRSDPESEAKQAAPQAREARGRANLGAEATMARFDPYENNGGTCVAVAGADYCVVAADTRLSVGYSILSRDRSKIAQLLSPYRPPPPACCTGAIGNQEREREQIKQAQERTFLQPPAREEREQMDLRTRQVLCPCTQTGRLIPRPARAAALQRALAERDARTHVCQPLQPPARALKSSHGAASADRREEGINAASAGRREEGIRMKRRDKHTCKHPFGDLEHLPELSILVSMCSVLFLLGKKITHNLARISHSTVFPAAAGRRRNHPRDTVSPPRTACSNFQGLRGWVTSSCVDAERTQPVSPGPATPTPDASLLASRPTSWTELSVDRLEMNVYMRHAWPSGCFSCELACPRGKAARASLHACPAAIAARRCLGWQQADDTTTAHQRQNGGRQRASQPGRAISGAAPAEAVPNDDLKTASRTEPEPKNLAPHGSTPRAHTAKFEITPEVHTNYGQLPPENYRALPSLHSTLRVPGGDREDGWPASDGGEGKGASDGGNRRIQREAARSLGFAITGGAAAANAPFFLYPTTASVVDHMNGALLSSAQRVLIMGARFRKANADGGWPTGRTRLACDFTPCVAPPPSYRQR</sequence>
<proteinExistence type="predicted"/>
<feature type="region of interest" description="Disordered" evidence="5">
    <location>
        <begin position="275"/>
        <end position="311"/>
    </location>
</feature>
<feature type="region of interest" description="Disordered" evidence="5">
    <location>
        <begin position="488"/>
        <end position="543"/>
    </location>
</feature>
<evidence type="ECO:0000256" key="2">
    <source>
        <dbReference type="ARBA" id="ARBA00022490"/>
    </source>
</evidence>
<feature type="region of interest" description="Disordered" evidence="5">
    <location>
        <begin position="399"/>
        <end position="421"/>
    </location>
</feature>
<dbReference type="SUPFAM" id="SSF56235">
    <property type="entry name" value="N-terminal nucleophile aminohydrolases (Ntn hydrolases)"/>
    <property type="match status" value="1"/>
</dbReference>
<feature type="region of interest" description="Disordered" evidence="5">
    <location>
        <begin position="574"/>
        <end position="604"/>
    </location>
</feature>
<dbReference type="InterPro" id="IPR001353">
    <property type="entry name" value="Proteasome_sua/b"/>
</dbReference>
<evidence type="ECO:0000256" key="3">
    <source>
        <dbReference type="ARBA" id="ARBA00022942"/>
    </source>
</evidence>
<name>A0A835DTD3_9POAL</name>
<feature type="compositionally biased region" description="Basic and acidic residues" evidence="5">
    <location>
        <begin position="77"/>
        <end position="88"/>
    </location>
</feature>
<evidence type="ECO:0000313" key="7">
    <source>
        <dbReference type="Proteomes" id="UP000636709"/>
    </source>
</evidence>
<keyword evidence="3" id="KW-0647">Proteasome</keyword>
<dbReference type="GO" id="GO:0005737">
    <property type="term" value="C:cytoplasm"/>
    <property type="evidence" value="ECO:0007669"/>
    <property type="project" value="TreeGrafter"/>
</dbReference>
<evidence type="ECO:0000256" key="5">
    <source>
        <dbReference type="SAM" id="MobiDB-lite"/>
    </source>
</evidence>
<evidence type="ECO:0000256" key="4">
    <source>
        <dbReference type="ARBA" id="ARBA00026071"/>
    </source>
</evidence>
<comment type="subunit">
    <text evidence="4">The 26S proteasome consists of a 20S proteasome core and two 19S regulatory subunits. The 20S proteasome core is composed of 28 subunits that are arranged in four stacked rings, resulting in a barrel-shaped structure. The two end rings are each formed by seven alpha subunits, and the two central rings are each formed by seven beta subunits. The catalytic chamber with the active sites is on the inside of the barrel.</text>
</comment>
<organism evidence="6 7">
    <name type="scientific">Digitaria exilis</name>
    <dbReference type="NCBI Taxonomy" id="1010633"/>
    <lineage>
        <taxon>Eukaryota</taxon>
        <taxon>Viridiplantae</taxon>
        <taxon>Streptophyta</taxon>
        <taxon>Embryophyta</taxon>
        <taxon>Tracheophyta</taxon>
        <taxon>Spermatophyta</taxon>
        <taxon>Magnoliopsida</taxon>
        <taxon>Liliopsida</taxon>
        <taxon>Poales</taxon>
        <taxon>Poaceae</taxon>
        <taxon>PACMAD clade</taxon>
        <taxon>Panicoideae</taxon>
        <taxon>Panicodae</taxon>
        <taxon>Paniceae</taxon>
        <taxon>Anthephorinae</taxon>
        <taxon>Digitaria</taxon>
    </lineage>
</organism>
<dbReference type="PANTHER" id="PTHR32194:SF2">
    <property type="entry name" value="PROTEASOME SUBUNIT BETA TYPE-1"/>
    <property type="match status" value="1"/>
</dbReference>
<comment type="subcellular location">
    <subcellularLocation>
        <location evidence="1">Nucleus</location>
    </subcellularLocation>
</comment>
<evidence type="ECO:0000256" key="1">
    <source>
        <dbReference type="ARBA" id="ARBA00004123"/>
    </source>
</evidence>
<dbReference type="Pfam" id="PF00227">
    <property type="entry name" value="Proteasome"/>
    <property type="match status" value="1"/>
</dbReference>
<dbReference type="OrthoDB" id="268479at2759"/>
<evidence type="ECO:0000313" key="6">
    <source>
        <dbReference type="EMBL" id="KAF8646435.1"/>
    </source>
</evidence>
<feature type="compositionally biased region" description="Basic and acidic residues" evidence="5">
    <location>
        <begin position="519"/>
        <end position="531"/>
    </location>
</feature>
<dbReference type="Gene3D" id="3.60.20.10">
    <property type="entry name" value="Glutamine Phosphoribosylpyrophosphate, subunit 1, domain 1"/>
    <property type="match status" value="1"/>
</dbReference>
<dbReference type="PANTHER" id="PTHR32194">
    <property type="entry name" value="METALLOPROTEASE TLDD"/>
    <property type="match status" value="1"/>
</dbReference>
<feature type="region of interest" description="Disordered" evidence="5">
    <location>
        <begin position="1"/>
        <end position="35"/>
    </location>
</feature>
<dbReference type="GO" id="GO:0005839">
    <property type="term" value="C:proteasome core complex"/>
    <property type="evidence" value="ECO:0007669"/>
    <property type="project" value="InterPro"/>
</dbReference>
<dbReference type="InterPro" id="IPR023333">
    <property type="entry name" value="Proteasome_suB-type"/>
</dbReference>
<reference evidence="6" key="1">
    <citation type="submission" date="2020-07" db="EMBL/GenBank/DDBJ databases">
        <title>Genome sequence and genetic diversity analysis of an under-domesticated orphan crop, white fonio (Digitaria exilis).</title>
        <authorList>
            <person name="Bennetzen J.L."/>
            <person name="Chen S."/>
            <person name="Ma X."/>
            <person name="Wang X."/>
            <person name="Yssel A.E.J."/>
            <person name="Chaluvadi S.R."/>
            <person name="Johnson M."/>
            <person name="Gangashetty P."/>
            <person name="Hamidou F."/>
            <person name="Sanogo M.D."/>
            <person name="Zwaenepoel A."/>
            <person name="Wallace J."/>
            <person name="Van De Peer Y."/>
            <person name="Van Deynze A."/>
        </authorList>
    </citation>
    <scope>NUCLEOTIDE SEQUENCE</scope>
    <source>
        <tissue evidence="6">Leaves</tissue>
    </source>
</reference>